<dbReference type="RefSeq" id="WP_135948663.1">
    <property type="nucleotide sequence ID" value="NZ_CP158846.1"/>
</dbReference>
<dbReference type="AlphaFoldDB" id="A0A4S2DDE5"/>
<name>A0A4S2DDE5_9MICO</name>
<organism evidence="2 3">
    <name type="scientific">Microbacterium laevaniformans</name>
    <dbReference type="NCBI Taxonomy" id="36807"/>
    <lineage>
        <taxon>Bacteria</taxon>
        <taxon>Bacillati</taxon>
        <taxon>Actinomycetota</taxon>
        <taxon>Actinomycetes</taxon>
        <taxon>Micrococcales</taxon>
        <taxon>Microbacteriaceae</taxon>
        <taxon>Microbacterium</taxon>
    </lineage>
</organism>
<feature type="compositionally biased region" description="Basic residues" evidence="1">
    <location>
        <begin position="1"/>
        <end position="10"/>
    </location>
</feature>
<dbReference type="EMBL" id="SRYO01000001">
    <property type="protein sequence ID" value="TGY39635.1"/>
    <property type="molecule type" value="Genomic_DNA"/>
</dbReference>
<proteinExistence type="predicted"/>
<comment type="caution">
    <text evidence="2">The sequence shown here is derived from an EMBL/GenBank/DDBJ whole genome shotgun (WGS) entry which is preliminary data.</text>
</comment>
<protein>
    <submittedName>
        <fullName evidence="2">Uncharacterized protein</fullName>
    </submittedName>
</protein>
<gene>
    <name evidence="2" type="ORF">E5344_03300</name>
</gene>
<feature type="region of interest" description="Disordered" evidence="1">
    <location>
        <begin position="329"/>
        <end position="353"/>
    </location>
</feature>
<reference evidence="2 3" key="1">
    <citation type="submission" date="2019-04" db="EMBL/GenBank/DDBJ databases">
        <title>Microbes associate with the intestines of laboratory mice.</title>
        <authorList>
            <person name="Navarre W."/>
            <person name="Wong E."/>
            <person name="Huang K."/>
            <person name="Tropini C."/>
            <person name="Ng K."/>
            <person name="Yu B."/>
        </authorList>
    </citation>
    <scope>NUCLEOTIDE SEQUENCE [LARGE SCALE GENOMIC DNA]</scope>
    <source>
        <strain evidence="2 3">NM46_B2-13</strain>
    </source>
</reference>
<evidence type="ECO:0000313" key="3">
    <source>
        <dbReference type="Proteomes" id="UP000309893"/>
    </source>
</evidence>
<accession>A0A4S2DDE5</accession>
<sequence length="353" mass="41241">MRRRHQRNLRVTRQNAAANERSREWKRTHPERARETQRRWREAHPERVREHHRRYYQRHGEEIAARTQRYRDANESAVKQRRADWAAANRERITEYQRRYRADPDRYAKTLQSNREARRVQRRLVALELPPKRVHRTTAAERRANQTDAHQFFTSADARQKYLQIATLQNEIDRIAWNQADDLRRRAADRIAARERVGLSSGTVDDVAMALAAAAAIEHQPVDRLTTDDMAHVIANVRELHHRRHAATEARDLRHAIIRYVEQRTDWLRREAALENHMREAAGKPQVRIDVLAHHIAFHALKDRLPHGHLHLPDAMKVVNAAREAHPTLFDEPSGWSRTAHTDDSGIAAGAAG</sequence>
<evidence type="ECO:0000313" key="2">
    <source>
        <dbReference type="EMBL" id="TGY39635.1"/>
    </source>
</evidence>
<evidence type="ECO:0000256" key="1">
    <source>
        <dbReference type="SAM" id="MobiDB-lite"/>
    </source>
</evidence>
<dbReference type="Proteomes" id="UP000309893">
    <property type="component" value="Unassembled WGS sequence"/>
</dbReference>
<feature type="compositionally biased region" description="Basic and acidic residues" evidence="1">
    <location>
        <begin position="20"/>
        <end position="45"/>
    </location>
</feature>
<dbReference type="OrthoDB" id="5117021at2"/>
<feature type="region of interest" description="Disordered" evidence="1">
    <location>
        <begin position="1"/>
        <end position="45"/>
    </location>
</feature>